<dbReference type="EMBL" id="AWTR02000085">
    <property type="protein sequence ID" value="ETZ06778.1"/>
    <property type="molecule type" value="Genomic_DNA"/>
</dbReference>
<dbReference type="GO" id="GO:0016020">
    <property type="term" value="C:membrane"/>
    <property type="evidence" value="ECO:0007669"/>
    <property type="project" value="GOC"/>
</dbReference>
<dbReference type="RefSeq" id="WP_021826808.1">
    <property type="nucleotide sequence ID" value="NZ_AWTR02000085.1"/>
</dbReference>
<evidence type="ECO:0000313" key="13">
    <source>
        <dbReference type="Proteomes" id="UP000019112"/>
    </source>
</evidence>
<dbReference type="STRING" id="1399147.P618_201069"/>
<keyword evidence="8" id="KW-0808">Transferase</keyword>
<keyword evidence="7" id="KW-0328">Glycosyltransferase</keyword>
<dbReference type="Pfam" id="PF02684">
    <property type="entry name" value="LpxB"/>
    <property type="match status" value="1"/>
</dbReference>
<evidence type="ECO:0000256" key="3">
    <source>
        <dbReference type="ARBA" id="ARBA00012687"/>
    </source>
</evidence>
<protein>
    <recommendedName>
        <fullName evidence="4 11">Lipid-A-disaccharide synthase</fullName>
        <ecNumber evidence="3 11">2.4.1.182</ecNumber>
    </recommendedName>
</protein>
<evidence type="ECO:0000256" key="7">
    <source>
        <dbReference type="ARBA" id="ARBA00022676"/>
    </source>
</evidence>
<dbReference type="NCBIfam" id="TIGR00215">
    <property type="entry name" value="lpxB"/>
    <property type="match status" value="1"/>
</dbReference>
<dbReference type="GO" id="GO:0008915">
    <property type="term" value="F:lipid-A-disaccharide synthase activity"/>
    <property type="evidence" value="ECO:0007669"/>
    <property type="project" value="UniProtKB-UniRule"/>
</dbReference>
<evidence type="ECO:0000313" key="12">
    <source>
        <dbReference type="EMBL" id="ETZ06778.1"/>
    </source>
</evidence>
<evidence type="ECO:0000256" key="1">
    <source>
        <dbReference type="ARBA" id="ARBA00002056"/>
    </source>
</evidence>
<evidence type="ECO:0000256" key="10">
    <source>
        <dbReference type="ARBA" id="ARBA00048975"/>
    </source>
</evidence>
<evidence type="ECO:0000256" key="11">
    <source>
        <dbReference type="NCBIfam" id="TIGR00215"/>
    </source>
</evidence>
<dbReference type="InterPro" id="IPR003835">
    <property type="entry name" value="Glyco_trans_19"/>
</dbReference>
<evidence type="ECO:0000256" key="6">
    <source>
        <dbReference type="ARBA" id="ARBA00022556"/>
    </source>
</evidence>
<comment type="similarity">
    <text evidence="2">Belongs to the LpxB family.</text>
</comment>
<sequence length="377" mass="42325">MTADNRLVWIILGEPSGDLLGSALLTILRQQYPNITFRGIAGPLTERVGQFVSLFPYTDICHMGIGSIVKNGIFLIKRYYQTVRAICAQRPDLLLTIDCPEFSLRVSRAVRNVTKRVHCVAPSVWAWRKGRAKTLAQKTDYLLHLFEFEKNFFSDLPCFWIGHPLADQVPAHKDEFLHAYPEIVSSHCLIAILPGSRLSEIKNCWPVFKQSVENLKNTIPFLQSVVITLPEYEKIFVKDGYLTVTNPLLKRSVFANSAAALACSGTVTLELALCKTPTVIGYRVHPVLAWGLRRLIKTPYVGLSNVLAQEMIAPECLQENFTSEYVTKALKTLLECCENQDIQKGFQKILSNVRTPQGFSLTGARVIAKILGLPEYL</sequence>
<evidence type="ECO:0000256" key="5">
    <source>
        <dbReference type="ARBA" id="ARBA00022516"/>
    </source>
</evidence>
<dbReference type="eggNOG" id="COG0763">
    <property type="taxonomic scope" value="Bacteria"/>
</dbReference>
<keyword evidence="6" id="KW-0441">Lipid A biosynthesis</keyword>
<dbReference type="SUPFAM" id="SSF53756">
    <property type="entry name" value="UDP-Glycosyltransferase/glycogen phosphorylase"/>
    <property type="match status" value="1"/>
</dbReference>
<evidence type="ECO:0000256" key="8">
    <source>
        <dbReference type="ARBA" id="ARBA00022679"/>
    </source>
</evidence>
<dbReference type="GO" id="GO:0005543">
    <property type="term" value="F:phospholipid binding"/>
    <property type="evidence" value="ECO:0007669"/>
    <property type="project" value="TreeGrafter"/>
</dbReference>
<comment type="function">
    <text evidence="1">Condensation of UDP-2,3-diacylglucosamine and 2,3-diacylglucosamine-1-phosphate to form lipid A disaccharide, a precursor of lipid A, a phosphorylated glycolipid that anchors the lipopolysaccharide to the outer membrane of the cell.</text>
</comment>
<dbReference type="PANTHER" id="PTHR30372:SF4">
    <property type="entry name" value="LIPID-A-DISACCHARIDE SYNTHASE, MITOCHONDRIAL-RELATED"/>
    <property type="match status" value="1"/>
</dbReference>
<keyword evidence="13" id="KW-1185">Reference proteome</keyword>
<accession>W6TD22</accession>
<name>W6TD22_HOLOB</name>
<dbReference type="Proteomes" id="UP000019112">
    <property type="component" value="Unassembled WGS sequence"/>
</dbReference>
<dbReference type="EC" id="2.4.1.182" evidence="3 11"/>
<proteinExistence type="inferred from homology"/>
<dbReference type="GO" id="GO:0009245">
    <property type="term" value="P:lipid A biosynthetic process"/>
    <property type="evidence" value="ECO:0007669"/>
    <property type="project" value="UniProtKB-UniRule"/>
</dbReference>
<keyword evidence="9" id="KW-0443">Lipid metabolism</keyword>
<comment type="caution">
    <text evidence="12">The sequence shown here is derived from an EMBL/GenBank/DDBJ whole genome shotgun (WGS) entry which is preliminary data.</text>
</comment>
<organism evidence="12 13">
    <name type="scientific">Holospora obtusa F1</name>
    <dbReference type="NCBI Taxonomy" id="1399147"/>
    <lineage>
        <taxon>Bacteria</taxon>
        <taxon>Pseudomonadati</taxon>
        <taxon>Pseudomonadota</taxon>
        <taxon>Alphaproteobacteria</taxon>
        <taxon>Holosporales</taxon>
        <taxon>Holosporaceae</taxon>
        <taxon>Holospora</taxon>
    </lineage>
</organism>
<gene>
    <name evidence="12" type="ORF">P618_201069</name>
</gene>
<evidence type="ECO:0000256" key="2">
    <source>
        <dbReference type="ARBA" id="ARBA00007868"/>
    </source>
</evidence>
<comment type="catalytic activity">
    <reaction evidence="10">
        <text>a lipid X + a UDP-2-N,3-O-bis[(3R)-3-hydroxyacyl]-alpha-D-glucosamine = a lipid A disaccharide + UDP + H(+)</text>
        <dbReference type="Rhea" id="RHEA:67828"/>
        <dbReference type="ChEBI" id="CHEBI:15378"/>
        <dbReference type="ChEBI" id="CHEBI:58223"/>
        <dbReference type="ChEBI" id="CHEBI:137748"/>
        <dbReference type="ChEBI" id="CHEBI:176338"/>
        <dbReference type="ChEBI" id="CHEBI:176343"/>
        <dbReference type="EC" id="2.4.1.182"/>
    </reaction>
</comment>
<dbReference type="AlphaFoldDB" id="W6TD22"/>
<keyword evidence="5" id="KW-0444">Lipid biosynthesis</keyword>
<evidence type="ECO:0000256" key="4">
    <source>
        <dbReference type="ARBA" id="ARBA00020902"/>
    </source>
</evidence>
<dbReference type="OrthoDB" id="9801642at2"/>
<evidence type="ECO:0000256" key="9">
    <source>
        <dbReference type="ARBA" id="ARBA00023098"/>
    </source>
</evidence>
<dbReference type="PANTHER" id="PTHR30372">
    <property type="entry name" value="LIPID-A-DISACCHARIDE SYNTHASE"/>
    <property type="match status" value="1"/>
</dbReference>
<reference evidence="12 13" key="1">
    <citation type="journal article" date="2014" name="FEMS Microbiol. Lett.">
        <title>Draft genome sequences of three Holospora species (Holospora obtusa, Holospora undulata, and Holospora elegans), endonuclear symbiotic bacteria of the ciliate Paramecium caudatum.</title>
        <authorList>
            <person name="Dohra H."/>
            <person name="Tanaka K."/>
            <person name="Suzuki T."/>
            <person name="Fujishima M."/>
            <person name="Suzuki H."/>
        </authorList>
    </citation>
    <scope>NUCLEOTIDE SEQUENCE [LARGE SCALE GENOMIC DNA]</scope>
    <source>
        <strain evidence="12 13">F1</strain>
    </source>
</reference>